<evidence type="ECO:0000256" key="3">
    <source>
        <dbReference type="ARBA" id="ARBA00022801"/>
    </source>
</evidence>
<evidence type="ECO:0000313" key="9">
    <source>
        <dbReference type="EMBL" id="VYU48463.1"/>
    </source>
</evidence>
<comment type="similarity">
    <text evidence="6">Belongs to the peptidase M3B family.</text>
</comment>
<gene>
    <name evidence="9" type="primary">pepF1_2</name>
    <name evidence="9" type="ORF">IBLFYP30_02861</name>
</gene>
<keyword evidence="4 6" id="KW-0862">Zinc</keyword>
<dbReference type="NCBIfam" id="TIGR00181">
    <property type="entry name" value="pepF"/>
    <property type="match status" value="1"/>
</dbReference>
<dbReference type="Gene3D" id="1.20.140.70">
    <property type="entry name" value="Oligopeptidase f, N-terminal domain"/>
    <property type="match status" value="1"/>
</dbReference>
<dbReference type="InterPro" id="IPR042088">
    <property type="entry name" value="OligoPept_F_C"/>
</dbReference>
<dbReference type="InterPro" id="IPR001567">
    <property type="entry name" value="Pept_M3A_M3B_dom"/>
</dbReference>
<proteinExistence type="inferred from homology"/>
<dbReference type="InterPro" id="IPR013647">
    <property type="entry name" value="OligopepF_N_dom"/>
</dbReference>
<dbReference type="EMBL" id="CACRUE010000040">
    <property type="protein sequence ID" value="VYU48463.1"/>
    <property type="molecule type" value="Genomic_DNA"/>
</dbReference>
<dbReference type="GO" id="GO:0046872">
    <property type="term" value="F:metal ion binding"/>
    <property type="evidence" value="ECO:0007669"/>
    <property type="project" value="UniProtKB-UniRule"/>
</dbReference>
<dbReference type="InterPro" id="IPR004438">
    <property type="entry name" value="Peptidase_M3B"/>
</dbReference>
<feature type="domain" description="Peptidase M3A/M3B catalytic" evidence="7">
    <location>
        <begin position="263"/>
        <end position="635"/>
    </location>
</feature>
<evidence type="ECO:0000259" key="7">
    <source>
        <dbReference type="Pfam" id="PF01432"/>
    </source>
</evidence>
<protein>
    <recommendedName>
        <fullName evidence="6">Oligopeptidase F</fullName>
        <ecNumber evidence="6">3.4.24.-</ecNumber>
    </recommendedName>
</protein>
<keyword evidence="2 6" id="KW-0479">Metal-binding</keyword>
<keyword evidence="5 6" id="KW-0482">Metalloprotease</keyword>
<evidence type="ECO:0000256" key="1">
    <source>
        <dbReference type="ARBA" id="ARBA00022670"/>
    </source>
</evidence>
<dbReference type="AlphaFoldDB" id="A0A6N3F9A0"/>
<organism evidence="9">
    <name type="scientific">Intestinibacter bartlettii</name>
    <dbReference type="NCBI Taxonomy" id="261299"/>
    <lineage>
        <taxon>Bacteria</taxon>
        <taxon>Bacillati</taxon>
        <taxon>Bacillota</taxon>
        <taxon>Clostridia</taxon>
        <taxon>Peptostreptococcales</taxon>
        <taxon>Peptostreptococcaceae</taxon>
        <taxon>Intestinibacter</taxon>
    </lineage>
</organism>
<name>A0A6N3F9A0_9FIRM</name>
<reference evidence="9" key="1">
    <citation type="submission" date="2019-11" db="EMBL/GenBank/DDBJ databases">
        <authorList>
            <person name="Feng L."/>
        </authorList>
    </citation>
    <scope>NUCLEOTIDE SEQUENCE</scope>
    <source>
        <strain evidence="9">IbartlettiiLFYP30</strain>
    </source>
</reference>
<dbReference type="Pfam" id="PF01432">
    <property type="entry name" value="Peptidase_M3"/>
    <property type="match status" value="1"/>
</dbReference>
<evidence type="ECO:0000256" key="2">
    <source>
        <dbReference type="ARBA" id="ARBA00022723"/>
    </source>
</evidence>
<sequence>MSKKLNKIVIIVFATVLVSSIFYGINKFNQKENYIEASSKNSKETNCLLDINNYKSVRSILDDKNNKENKEDEETKSNYKYVTWNLQSLYPSDEAWEKELSKFEKDISELDNYTGKVTKSKTHFISALKIKEKLDIKLEKLYAYAKLNKDINKNSYKYLDMINKIGTVDSKYSRICSDLELEILKLPDSTYNEYLKSKKVNKRYKMYLEEIRKSKEHYLDEKSEDIINKMGNIVSLPSNVYDLFTNMDKNSEDTPSEYSSKIRSSDRNTRKTAFTNEFVIYNDNINTLSGLLVGQANKNIFFSNVRNYNSSLEMYLEDDEVDTKIYNNLIDTVGKNSESLHKYISLRKKLLNIDKVHYYDMFAPIVEEQNSEISYDKAISLAYAALGPLGDQYEDIAYKAFNERWVDVYSNENKVGGGYCLSVYANHPYILLNYDNSLDSVSTLVHELGHGVYSYLSQKNQKYYNAQPSIFTHEVASTTNEALLYEFLIKNAGNDKQKAYYITQYMDFIKDTLYTQTMYAEFERDVHSMLENNENVNTLVLNDLWSQLLKKYYGKDFEVDPLAMIGWSRIPHFYNSFYVYKYATGCSSAISFSQDILKNGPENYMNFLKKGSSDKPINLLKSAGIDLSNKKTIQVSIDKFNSLLQELEKLTNN</sequence>
<dbReference type="Gene3D" id="1.10.1370.20">
    <property type="entry name" value="Oligoendopeptidase f, C-terminal domain"/>
    <property type="match status" value="1"/>
</dbReference>
<evidence type="ECO:0000256" key="6">
    <source>
        <dbReference type="RuleBase" id="RU368091"/>
    </source>
</evidence>
<comment type="function">
    <text evidence="6">Has oligopeptidase activity and degrades a variety of small bioactive peptides.</text>
</comment>
<dbReference type="EC" id="3.4.24.-" evidence="6"/>
<dbReference type="SUPFAM" id="SSF55486">
    <property type="entry name" value="Metalloproteases ('zincins'), catalytic domain"/>
    <property type="match status" value="1"/>
</dbReference>
<evidence type="ECO:0000256" key="4">
    <source>
        <dbReference type="ARBA" id="ARBA00022833"/>
    </source>
</evidence>
<dbReference type="RefSeq" id="WP_156531182.1">
    <property type="nucleotide sequence ID" value="NZ_CACRUE010000040.1"/>
</dbReference>
<dbReference type="Pfam" id="PF08439">
    <property type="entry name" value="Peptidase_M3_N"/>
    <property type="match status" value="1"/>
</dbReference>
<feature type="domain" description="Oligopeptidase F N-terminal" evidence="8">
    <location>
        <begin position="182"/>
        <end position="248"/>
    </location>
</feature>
<dbReference type="CDD" id="cd09608">
    <property type="entry name" value="M3B_PepF"/>
    <property type="match status" value="1"/>
</dbReference>
<evidence type="ECO:0000259" key="8">
    <source>
        <dbReference type="Pfam" id="PF08439"/>
    </source>
</evidence>
<accession>A0A6N3F9A0</accession>
<keyword evidence="1 6" id="KW-0645">Protease</keyword>
<keyword evidence="3 6" id="KW-0378">Hydrolase</keyword>
<comment type="cofactor">
    <cofactor evidence="6">
        <name>Zn(2+)</name>
        <dbReference type="ChEBI" id="CHEBI:29105"/>
    </cofactor>
    <text evidence="6">Binds 1 zinc ion.</text>
</comment>
<evidence type="ECO:0000256" key="5">
    <source>
        <dbReference type="ARBA" id="ARBA00023049"/>
    </source>
</evidence>
<dbReference type="GO" id="GO:0004222">
    <property type="term" value="F:metalloendopeptidase activity"/>
    <property type="evidence" value="ECO:0007669"/>
    <property type="project" value="UniProtKB-UniRule"/>
</dbReference>
<dbReference type="GO" id="GO:0006508">
    <property type="term" value="P:proteolysis"/>
    <property type="evidence" value="ECO:0007669"/>
    <property type="project" value="UniProtKB-KW"/>
</dbReference>